<evidence type="ECO:0000313" key="2">
    <source>
        <dbReference type="Proteomes" id="UP000054776"/>
    </source>
</evidence>
<accession>A0A0V1BCX9</accession>
<evidence type="ECO:0000313" key="1">
    <source>
        <dbReference type="EMBL" id="KRY34880.1"/>
    </source>
</evidence>
<keyword evidence="2" id="KW-1185">Reference proteome</keyword>
<dbReference type="InParanoid" id="A0A0V1BCX9"/>
<reference evidence="1 2" key="1">
    <citation type="submission" date="2015-01" db="EMBL/GenBank/DDBJ databases">
        <title>Evolution of Trichinella species and genotypes.</title>
        <authorList>
            <person name="Korhonen P.K."/>
            <person name="Edoardo P."/>
            <person name="Giuseppe L.R."/>
            <person name="Gasser R.B."/>
        </authorList>
    </citation>
    <scope>NUCLEOTIDE SEQUENCE [LARGE SCALE GENOMIC DNA]</scope>
    <source>
        <strain evidence="1">ISS3</strain>
    </source>
</reference>
<sequence>MNSGALVRLINVASTGLGKALKAHCSAMNCTLNVLSVLWDIYLIALQSSCSLNAGFCCALALRGALYRIAPLRGPLYSLHVLINEAWLRYR</sequence>
<dbReference type="Proteomes" id="UP000054776">
    <property type="component" value="Unassembled WGS sequence"/>
</dbReference>
<dbReference type="AlphaFoldDB" id="A0A0V1BCX9"/>
<organism evidence="1 2">
    <name type="scientific">Trichinella spiralis</name>
    <name type="common">Trichina worm</name>
    <dbReference type="NCBI Taxonomy" id="6334"/>
    <lineage>
        <taxon>Eukaryota</taxon>
        <taxon>Metazoa</taxon>
        <taxon>Ecdysozoa</taxon>
        <taxon>Nematoda</taxon>
        <taxon>Enoplea</taxon>
        <taxon>Dorylaimia</taxon>
        <taxon>Trichinellida</taxon>
        <taxon>Trichinellidae</taxon>
        <taxon>Trichinella</taxon>
    </lineage>
</organism>
<proteinExistence type="predicted"/>
<name>A0A0V1BCX9_TRISP</name>
<protein>
    <submittedName>
        <fullName evidence="1">Uncharacterized protein</fullName>
    </submittedName>
</protein>
<gene>
    <name evidence="1" type="ORF">T01_4967</name>
</gene>
<comment type="caution">
    <text evidence="1">The sequence shown here is derived from an EMBL/GenBank/DDBJ whole genome shotgun (WGS) entry which is preliminary data.</text>
</comment>
<dbReference type="EMBL" id="JYDH01000060">
    <property type="protein sequence ID" value="KRY34880.1"/>
    <property type="molecule type" value="Genomic_DNA"/>
</dbReference>